<evidence type="ECO:0000256" key="4">
    <source>
        <dbReference type="ARBA" id="ARBA00023125"/>
    </source>
</evidence>
<evidence type="ECO:0000256" key="2">
    <source>
        <dbReference type="ARBA" id="ARBA00022898"/>
    </source>
</evidence>
<accession>A0A0N0E758</accession>
<proteinExistence type="inferred from homology"/>
<protein>
    <recommendedName>
        <fullName evidence="6">HTH gntR-type domain-containing protein</fullName>
    </recommendedName>
</protein>
<comment type="caution">
    <text evidence="7">The sequence shown here is derived from an EMBL/GenBank/DDBJ whole genome shotgun (WGS) entry which is preliminary data.</text>
</comment>
<evidence type="ECO:0000313" key="7">
    <source>
        <dbReference type="EMBL" id="KPB00811.1"/>
    </source>
</evidence>
<dbReference type="Pfam" id="PF00392">
    <property type="entry name" value="GntR"/>
    <property type="match status" value="1"/>
</dbReference>
<dbReference type="InterPro" id="IPR015424">
    <property type="entry name" value="PyrdxlP-dep_Trfase"/>
</dbReference>
<dbReference type="InterPro" id="IPR000524">
    <property type="entry name" value="Tscrpt_reg_HTH_GntR"/>
</dbReference>
<gene>
    <name evidence="7" type="ORF">SU32_11385</name>
</gene>
<dbReference type="InterPro" id="IPR015421">
    <property type="entry name" value="PyrdxlP-dep_Trfase_major"/>
</dbReference>
<evidence type="ECO:0000256" key="5">
    <source>
        <dbReference type="ARBA" id="ARBA00023163"/>
    </source>
</evidence>
<dbReference type="CDD" id="cd07377">
    <property type="entry name" value="WHTH_GntR"/>
    <property type="match status" value="1"/>
</dbReference>
<keyword evidence="5" id="KW-0804">Transcription</keyword>
<dbReference type="STRING" id="1514904.SU32_11385"/>
<dbReference type="GO" id="GO:0030170">
    <property type="term" value="F:pyridoxal phosphate binding"/>
    <property type="evidence" value="ECO:0007669"/>
    <property type="project" value="InterPro"/>
</dbReference>
<keyword evidence="4" id="KW-0238">DNA-binding</keyword>
<evidence type="ECO:0000256" key="1">
    <source>
        <dbReference type="ARBA" id="ARBA00005384"/>
    </source>
</evidence>
<name>A0A0N0E758_9HYPH</name>
<dbReference type="InterPro" id="IPR036390">
    <property type="entry name" value="WH_DNA-bd_sf"/>
</dbReference>
<dbReference type="InterPro" id="IPR036388">
    <property type="entry name" value="WH-like_DNA-bd_sf"/>
</dbReference>
<dbReference type="PROSITE" id="PS50949">
    <property type="entry name" value="HTH_GNTR"/>
    <property type="match status" value="1"/>
</dbReference>
<organism evidence="7 8">
    <name type="scientific">Ahrensia marina</name>
    <dbReference type="NCBI Taxonomy" id="1514904"/>
    <lineage>
        <taxon>Bacteria</taxon>
        <taxon>Pseudomonadati</taxon>
        <taxon>Pseudomonadota</taxon>
        <taxon>Alphaproteobacteria</taxon>
        <taxon>Hyphomicrobiales</taxon>
        <taxon>Ahrensiaceae</taxon>
        <taxon>Ahrensia</taxon>
    </lineage>
</organism>
<keyword evidence="8" id="KW-1185">Reference proteome</keyword>
<dbReference type="RefSeq" id="WP_053999499.1">
    <property type="nucleotide sequence ID" value="NZ_JXMU01000016.1"/>
</dbReference>
<evidence type="ECO:0000313" key="8">
    <source>
        <dbReference type="Proteomes" id="UP000038011"/>
    </source>
</evidence>
<dbReference type="SUPFAM" id="SSF46785">
    <property type="entry name" value="Winged helix' DNA-binding domain"/>
    <property type="match status" value="1"/>
</dbReference>
<dbReference type="AlphaFoldDB" id="A0A0N0E758"/>
<dbReference type="Gene3D" id="1.10.10.10">
    <property type="entry name" value="Winged helix-like DNA-binding domain superfamily/Winged helix DNA-binding domain"/>
    <property type="match status" value="1"/>
</dbReference>
<dbReference type="GO" id="GO:0003700">
    <property type="term" value="F:DNA-binding transcription factor activity"/>
    <property type="evidence" value="ECO:0007669"/>
    <property type="project" value="InterPro"/>
</dbReference>
<dbReference type="OrthoDB" id="9794015at2"/>
<dbReference type="SUPFAM" id="SSF53383">
    <property type="entry name" value="PLP-dependent transferases"/>
    <property type="match status" value="1"/>
</dbReference>
<reference evidence="7 8" key="1">
    <citation type="submission" date="2015-01" db="EMBL/GenBank/DDBJ databases">
        <title>Ahrensia donghaiensis sp. nov., a novel dimethylsulphoniopropionate-cleavage bacterium isolated from seawater and emended descriptions of the genus Ahrensia and Ahrensia kielensis.</title>
        <authorList>
            <person name="Liu J."/>
        </authorList>
    </citation>
    <scope>NUCLEOTIDE SEQUENCE [LARGE SCALE GENOMIC DNA]</scope>
    <source>
        <strain evidence="7 8">LZD062</strain>
    </source>
</reference>
<comment type="similarity">
    <text evidence="1">In the C-terminal section; belongs to the class-I pyridoxal-phosphate-dependent aminotransferase family.</text>
</comment>
<dbReference type="CDD" id="cd00609">
    <property type="entry name" value="AAT_like"/>
    <property type="match status" value="1"/>
</dbReference>
<evidence type="ECO:0000256" key="3">
    <source>
        <dbReference type="ARBA" id="ARBA00023015"/>
    </source>
</evidence>
<dbReference type="EMBL" id="JXMU01000016">
    <property type="protein sequence ID" value="KPB00811.1"/>
    <property type="molecule type" value="Genomic_DNA"/>
</dbReference>
<keyword evidence="3" id="KW-0805">Transcription regulation</keyword>
<dbReference type="PANTHER" id="PTHR46577:SF1">
    <property type="entry name" value="HTH-TYPE TRANSCRIPTIONAL REGULATORY PROTEIN GABR"/>
    <property type="match status" value="1"/>
</dbReference>
<dbReference type="Gene3D" id="3.40.640.10">
    <property type="entry name" value="Type I PLP-dependent aspartate aminotransferase-like (Major domain)"/>
    <property type="match status" value="1"/>
</dbReference>
<dbReference type="Pfam" id="PF00155">
    <property type="entry name" value="Aminotran_1_2"/>
    <property type="match status" value="1"/>
</dbReference>
<dbReference type="SMART" id="SM00345">
    <property type="entry name" value="HTH_GNTR"/>
    <property type="match status" value="1"/>
</dbReference>
<sequence>MTDWPPLKSSLKRPHYRSLMSAIETAINNGALKPGERLPTHRELSYQLGLSVQTVSRAYARLVEAGQIVGEVGRGSFVRRAEGDDPLPFPSQRVMRGTLDLALLRPVVGDIHKAAMKTALRSLARDMPEEFLASFRASTLVSRHTAIMDNWLSLCGIKNQDQVIIPTNGNTSAMTVALMSVARSGDLIVTEKMGHHTLPALCRSLGLRLAGLEMDEQGIIPAALDAACQADTVKALYIMPNTGVTANFMSEERRRVLVSVARRHEISIIENDGWGPLNMSAVPPLATLAPERCFYFTSLTKCLVPGLRVGFLVAPRQIATLVEERHMVTNWTATPLMLEIAALWIREGTALTLLEWQRNALMARGQIARNVLSDFDIKIAPSCLMAWLPCADIGSEARLVEGARNLNIHIAPGSTFSIGPLASKPGARISLGSKSPEELRRGLEILSGLLS</sequence>
<feature type="domain" description="HTH gntR-type" evidence="6">
    <location>
        <begin position="13"/>
        <end position="81"/>
    </location>
</feature>
<dbReference type="Proteomes" id="UP000038011">
    <property type="component" value="Unassembled WGS sequence"/>
</dbReference>
<dbReference type="InterPro" id="IPR051446">
    <property type="entry name" value="HTH_trans_reg/aminotransferase"/>
</dbReference>
<keyword evidence="2" id="KW-0663">Pyridoxal phosphate</keyword>
<dbReference type="PATRIC" id="fig|1514904.3.peg.1120"/>
<evidence type="ECO:0000259" key="6">
    <source>
        <dbReference type="PROSITE" id="PS50949"/>
    </source>
</evidence>
<dbReference type="InterPro" id="IPR004839">
    <property type="entry name" value="Aminotransferase_I/II_large"/>
</dbReference>
<dbReference type="PANTHER" id="PTHR46577">
    <property type="entry name" value="HTH-TYPE TRANSCRIPTIONAL REGULATORY PROTEIN GABR"/>
    <property type="match status" value="1"/>
</dbReference>
<dbReference type="GO" id="GO:0003677">
    <property type="term" value="F:DNA binding"/>
    <property type="evidence" value="ECO:0007669"/>
    <property type="project" value="UniProtKB-KW"/>
</dbReference>